<dbReference type="EMBL" id="GGEC01079641">
    <property type="protein sequence ID" value="MBX60125.1"/>
    <property type="molecule type" value="Transcribed_RNA"/>
</dbReference>
<sequence length="47" mass="5620">MPNQDQTHLPLLLPGPHCHFHYFLLVPSHQKHHRPLLPDKRNPQRVQ</sequence>
<proteinExistence type="predicted"/>
<dbReference type="AlphaFoldDB" id="A0A2P2PZK1"/>
<protein>
    <submittedName>
        <fullName evidence="1">Uncharacterized protein</fullName>
    </submittedName>
</protein>
<name>A0A2P2PZK1_RHIMU</name>
<reference evidence="1" key="1">
    <citation type="submission" date="2018-02" db="EMBL/GenBank/DDBJ databases">
        <title>Rhizophora mucronata_Transcriptome.</title>
        <authorList>
            <person name="Meera S.P."/>
            <person name="Sreeshan A."/>
            <person name="Augustine A."/>
        </authorList>
    </citation>
    <scope>NUCLEOTIDE SEQUENCE</scope>
    <source>
        <tissue evidence="1">Leaf</tissue>
    </source>
</reference>
<accession>A0A2P2PZK1</accession>
<organism evidence="1">
    <name type="scientific">Rhizophora mucronata</name>
    <name type="common">Asiatic mangrove</name>
    <dbReference type="NCBI Taxonomy" id="61149"/>
    <lineage>
        <taxon>Eukaryota</taxon>
        <taxon>Viridiplantae</taxon>
        <taxon>Streptophyta</taxon>
        <taxon>Embryophyta</taxon>
        <taxon>Tracheophyta</taxon>
        <taxon>Spermatophyta</taxon>
        <taxon>Magnoliopsida</taxon>
        <taxon>eudicotyledons</taxon>
        <taxon>Gunneridae</taxon>
        <taxon>Pentapetalae</taxon>
        <taxon>rosids</taxon>
        <taxon>fabids</taxon>
        <taxon>Malpighiales</taxon>
        <taxon>Rhizophoraceae</taxon>
        <taxon>Rhizophora</taxon>
    </lineage>
</organism>
<evidence type="ECO:0000313" key="1">
    <source>
        <dbReference type="EMBL" id="MBX60125.1"/>
    </source>
</evidence>